<proteinExistence type="predicted"/>
<keyword evidence="3" id="KW-1185">Reference proteome</keyword>
<dbReference type="RefSeq" id="WP_129988724.1">
    <property type="nucleotide sequence ID" value="NZ_SDPU01000032.1"/>
</dbReference>
<organism evidence="2 3">
    <name type="scientific">Nocardioides iriomotensis</name>
    <dbReference type="NCBI Taxonomy" id="715784"/>
    <lineage>
        <taxon>Bacteria</taxon>
        <taxon>Bacillati</taxon>
        <taxon>Actinomycetota</taxon>
        <taxon>Actinomycetes</taxon>
        <taxon>Propionibacteriales</taxon>
        <taxon>Nocardioidaceae</taxon>
        <taxon>Nocardioides</taxon>
    </lineage>
</organism>
<dbReference type="EMBL" id="SDPU01000032">
    <property type="protein sequence ID" value="RYU10288.1"/>
    <property type="molecule type" value="Genomic_DNA"/>
</dbReference>
<accession>A0A4Q5IYG3</accession>
<evidence type="ECO:0000313" key="2">
    <source>
        <dbReference type="EMBL" id="RYU10288.1"/>
    </source>
</evidence>
<evidence type="ECO:0000313" key="3">
    <source>
        <dbReference type="Proteomes" id="UP000291189"/>
    </source>
</evidence>
<sequence length="59" mass="6712">MAQLHEVPDERPGKSKYSRLPDPIPPEKMVATSEASALPEEKDDYWREVEWMLRVTGGG</sequence>
<dbReference type="OrthoDB" id="3830981at2"/>
<comment type="caution">
    <text evidence="2">The sequence shown here is derived from an EMBL/GenBank/DDBJ whole genome shotgun (WGS) entry which is preliminary data.</text>
</comment>
<protein>
    <submittedName>
        <fullName evidence="2">Uncharacterized protein</fullName>
    </submittedName>
</protein>
<name>A0A4Q5IYG3_9ACTN</name>
<dbReference type="AlphaFoldDB" id="A0A4Q5IYG3"/>
<evidence type="ECO:0000256" key="1">
    <source>
        <dbReference type="SAM" id="MobiDB-lite"/>
    </source>
</evidence>
<feature type="region of interest" description="Disordered" evidence="1">
    <location>
        <begin position="1"/>
        <end position="41"/>
    </location>
</feature>
<feature type="compositionally biased region" description="Basic and acidic residues" evidence="1">
    <location>
        <begin position="1"/>
        <end position="13"/>
    </location>
</feature>
<dbReference type="Proteomes" id="UP000291189">
    <property type="component" value="Unassembled WGS sequence"/>
</dbReference>
<gene>
    <name evidence="2" type="ORF">ETU37_18070</name>
</gene>
<reference evidence="2 3" key="1">
    <citation type="submission" date="2019-01" db="EMBL/GenBank/DDBJ databases">
        <title>Nocardioides guangzhouensis sp. nov., an actinobacterium isolated from soil.</title>
        <authorList>
            <person name="Fu Y."/>
            <person name="Cai Y."/>
            <person name="Lin Z."/>
            <person name="Chen P."/>
        </authorList>
    </citation>
    <scope>NUCLEOTIDE SEQUENCE [LARGE SCALE GENOMIC DNA]</scope>
    <source>
        <strain evidence="2 3">NBRC 105384</strain>
    </source>
</reference>